<dbReference type="SUPFAM" id="SSF110849">
    <property type="entry name" value="ParB/Sulfiredoxin"/>
    <property type="match status" value="1"/>
</dbReference>
<sequence>MDFSKAKSEEDFNKAHAKAFINEIQHLLSPEEAKLISLTDVKQMIKSNSETYIGMKVIPIDKIVGSEGRYNDFDNRFFPKSTHLKNRWQHVDEAALKDITLPPIKVYEIAGVYFVRDGNHRVSVAKMRGTEFIDAEVVSLQSEIKLKRADSLKEIKKQIINYEKRVFYSETGFGDITDYWCLDFTSAGRYDVIYNHILTHKYYMNLDKPTEVSMEEAIKSWFYNVYFPLASIIREKYILRDFPGRTLGDLYVWTVRYWDDLKKKFGDDIPMDAAVIDFKKHYKIPLAKRFLNRVKCIILRRAITENPKLNLG</sequence>
<organism evidence="1 2">
    <name type="scientific">Treponema bryantii</name>
    <dbReference type="NCBI Taxonomy" id="163"/>
    <lineage>
        <taxon>Bacteria</taxon>
        <taxon>Pseudomonadati</taxon>
        <taxon>Spirochaetota</taxon>
        <taxon>Spirochaetia</taxon>
        <taxon>Spirochaetales</taxon>
        <taxon>Treponemataceae</taxon>
        <taxon>Treponema</taxon>
    </lineage>
</organism>
<reference evidence="1 2" key="1">
    <citation type="submission" date="2016-10" db="EMBL/GenBank/DDBJ databases">
        <authorList>
            <person name="de Groot N.N."/>
        </authorList>
    </citation>
    <scope>NUCLEOTIDE SEQUENCE [LARGE SCALE GENOMIC DNA]</scope>
    <source>
        <strain evidence="1 2">B25</strain>
    </source>
</reference>
<dbReference type="OrthoDB" id="1100724at2"/>
<protein>
    <recommendedName>
        <fullName evidence="3">Transcriptional regulator</fullName>
    </recommendedName>
</protein>
<dbReference type="STRING" id="163.SAMN04487775_104130"/>
<accession>A0A1H9AF25</accession>
<dbReference type="eggNOG" id="COG1475">
    <property type="taxonomic scope" value="Bacteria"/>
</dbReference>
<proteinExistence type="predicted"/>
<dbReference type="RefSeq" id="WP_074640252.1">
    <property type="nucleotide sequence ID" value="NZ_FOFU01000001.1"/>
</dbReference>
<dbReference type="AlphaFoldDB" id="A0A1H9AF25"/>
<dbReference type="Proteomes" id="UP000182360">
    <property type="component" value="Unassembled WGS sequence"/>
</dbReference>
<name>A0A1H9AF25_9SPIR</name>
<keyword evidence="2" id="KW-1185">Reference proteome</keyword>
<gene>
    <name evidence="1" type="ORF">SAMN04487977_101314</name>
</gene>
<evidence type="ECO:0008006" key="3">
    <source>
        <dbReference type="Google" id="ProtNLM"/>
    </source>
</evidence>
<dbReference type="EMBL" id="FOFU01000001">
    <property type="protein sequence ID" value="SEP75269.1"/>
    <property type="molecule type" value="Genomic_DNA"/>
</dbReference>
<dbReference type="InterPro" id="IPR036086">
    <property type="entry name" value="ParB/Sulfiredoxin_sf"/>
</dbReference>
<evidence type="ECO:0000313" key="2">
    <source>
        <dbReference type="Proteomes" id="UP000182360"/>
    </source>
</evidence>
<evidence type="ECO:0000313" key="1">
    <source>
        <dbReference type="EMBL" id="SEP75269.1"/>
    </source>
</evidence>